<evidence type="ECO:0000313" key="2">
    <source>
        <dbReference type="Proteomes" id="UP000480178"/>
    </source>
</evidence>
<dbReference type="EMBL" id="CP048222">
    <property type="protein sequence ID" value="QHT65942.1"/>
    <property type="molecule type" value="Genomic_DNA"/>
</dbReference>
<dbReference type="PANTHER" id="PTHR34817">
    <property type="entry name" value="NUCLEOTIDYLTRANSFERASE"/>
    <property type="match status" value="1"/>
</dbReference>
<dbReference type="GO" id="GO:0016740">
    <property type="term" value="F:transferase activity"/>
    <property type="evidence" value="ECO:0007669"/>
    <property type="project" value="UniProtKB-KW"/>
</dbReference>
<dbReference type="Pfam" id="PF10127">
    <property type="entry name" value="RlaP"/>
    <property type="match status" value="1"/>
</dbReference>
<gene>
    <name evidence="1" type="ORF">GXP67_04285</name>
</gene>
<dbReference type="RefSeq" id="WP_162442015.1">
    <property type="nucleotide sequence ID" value="NZ_CP048222.1"/>
</dbReference>
<evidence type="ECO:0000313" key="1">
    <source>
        <dbReference type="EMBL" id="QHT65942.1"/>
    </source>
</evidence>
<organism evidence="1 2">
    <name type="scientific">Rhodocytophaga rosea</name>
    <dbReference type="NCBI Taxonomy" id="2704465"/>
    <lineage>
        <taxon>Bacteria</taxon>
        <taxon>Pseudomonadati</taxon>
        <taxon>Bacteroidota</taxon>
        <taxon>Cytophagia</taxon>
        <taxon>Cytophagales</taxon>
        <taxon>Rhodocytophagaceae</taxon>
        <taxon>Rhodocytophaga</taxon>
    </lineage>
</organism>
<dbReference type="Proteomes" id="UP000480178">
    <property type="component" value="Chromosome"/>
</dbReference>
<dbReference type="AlphaFoldDB" id="A0A6C0GDV4"/>
<keyword evidence="1" id="KW-0808">Transferase</keyword>
<reference evidence="1 2" key="1">
    <citation type="submission" date="2020-01" db="EMBL/GenBank/DDBJ databases">
        <authorList>
            <person name="Kim M.K."/>
        </authorList>
    </citation>
    <scope>NUCLEOTIDE SEQUENCE [LARGE SCALE GENOMIC DNA]</scope>
    <source>
        <strain evidence="1 2">172606-1</strain>
    </source>
</reference>
<dbReference type="InterPro" id="IPR018775">
    <property type="entry name" value="RlaP"/>
</dbReference>
<dbReference type="KEGG" id="rhoz:GXP67_04285"/>
<keyword evidence="2" id="KW-1185">Reference proteome</keyword>
<name>A0A6C0GDV4_9BACT</name>
<sequence length="356" mass="40970">MTIEQLKAQNLIIFECISGSKAYGTSLPTSDTDIRGVFVLPESDFYGMGYIEQVNDTNNDIVYYELKRFIELLYKNNPNILEMLNAPEDCVLIRHPLFEQIRPELFLSKLCKVTLAGYARAQVQKARGLNKKIVNPVAPERKEIIDFCYVTAGIGSQPAREWLAGKSWVQERCGLVNVPHIKNLYALFYDDTPAASFGFSGIYRNDSSNDVSLSSVPAGMEPATYLSFNKDGYSTYCKDYKDYWEWVENRNQERYANTLQHGKNYDAKNMMHTIRLLEMAEEIAVQKHILVRRPNRDELLKIRGGAYSYEELLALSEQKMERIEQAYEASGLPDHPDYQKINLLLADLRKKFYTRS</sequence>
<accession>A0A6C0GDV4</accession>
<dbReference type="PANTHER" id="PTHR34817:SF1">
    <property type="entry name" value="NUCLEOTIDYLTRANSFERASE"/>
    <property type="match status" value="1"/>
</dbReference>
<protein>
    <submittedName>
        <fullName evidence="1">Nucleotidyltransferase</fullName>
    </submittedName>
</protein>
<proteinExistence type="predicted"/>